<dbReference type="InterPro" id="IPR015917">
    <property type="entry name" value="Pept_C14A"/>
</dbReference>
<dbReference type="InterPro" id="IPR029030">
    <property type="entry name" value="Caspase-like_dom_sf"/>
</dbReference>
<protein>
    <submittedName>
        <fullName evidence="8">Uncharacterized protein</fullName>
    </submittedName>
</protein>
<accession>A0A9D4N7V8</accession>
<dbReference type="PROSITE" id="PS50207">
    <property type="entry name" value="CASPASE_P10"/>
    <property type="match status" value="1"/>
</dbReference>
<dbReference type="PROSITE" id="PS50208">
    <property type="entry name" value="CASPASE_P20"/>
    <property type="match status" value="1"/>
</dbReference>
<proteinExistence type="inferred from homology"/>
<reference evidence="8" key="2">
    <citation type="submission" date="2020-11" db="EMBL/GenBank/DDBJ databases">
        <authorList>
            <person name="McCartney M.A."/>
            <person name="Auch B."/>
            <person name="Kono T."/>
            <person name="Mallez S."/>
            <person name="Becker A."/>
            <person name="Gohl D.M."/>
            <person name="Silverstein K.A.T."/>
            <person name="Koren S."/>
            <person name="Bechman K.B."/>
            <person name="Herman A."/>
            <person name="Abrahante J.E."/>
            <person name="Garbe J."/>
        </authorList>
    </citation>
    <scope>NUCLEOTIDE SEQUENCE</scope>
    <source>
        <strain evidence="8">Duluth1</strain>
        <tissue evidence="8">Whole animal</tissue>
    </source>
</reference>
<dbReference type="SMART" id="SM00115">
    <property type="entry name" value="CASc"/>
    <property type="match status" value="1"/>
</dbReference>
<reference evidence="8" key="1">
    <citation type="journal article" date="2019" name="bioRxiv">
        <title>The Genome of the Zebra Mussel, Dreissena polymorpha: A Resource for Invasive Species Research.</title>
        <authorList>
            <person name="McCartney M.A."/>
            <person name="Auch B."/>
            <person name="Kono T."/>
            <person name="Mallez S."/>
            <person name="Zhang Y."/>
            <person name="Obille A."/>
            <person name="Becker A."/>
            <person name="Abrahante J.E."/>
            <person name="Garbe J."/>
            <person name="Badalamenti J.P."/>
            <person name="Herman A."/>
            <person name="Mangelson H."/>
            <person name="Liachko I."/>
            <person name="Sullivan S."/>
            <person name="Sone E.D."/>
            <person name="Koren S."/>
            <person name="Silverstein K.A.T."/>
            <person name="Beckman K.B."/>
            <person name="Gohl D.M."/>
        </authorList>
    </citation>
    <scope>NUCLEOTIDE SEQUENCE</scope>
    <source>
        <strain evidence="8">Duluth1</strain>
        <tissue evidence="8">Whole animal</tissue>
    </source>
</reference>
<dbReference type="EMBL" id="JAIWYP010000001">
    <property type="protein sequence ID" value="KAH3888844.1"/>
    <property type="molecule type" value="Genomic_DNA"/>
</dbReference>
<evidence type="ECO:0000259" key="7">
    <source>
        <dbReference type="PROSITE" id="PS50208"/>
    </source>
</evidence>
<keyword evidence="4" id="KW-0378">Hydrolase</keyword>
<evidence type="ECO:0000313" key="8">
    <source>
        <dbReference type="EMBL" id="KAH3888844.1"/>
    </source>
</evidence>
<comment type="similarity">
    <text evidence="1 5">Belongs to the peptidase C14A family.</text>
</comment>
<dbReference type="GO" id="GO:0006508">
    <property type="term" value="P:proteolysis"/>
    <property type="evidence" value="ECO:0007669"/>
    <property type="project" value="UniProtKB-KW"/>
</dbReference>
<dbReference type="InterPro" id="IPR002138">
    <property type="entry name" value="Pept_C14_p10"/>
</dbReference>
<evidence type="ECO:0000256" key="2">
    <source>
        <dbReference type="ARBA" id="ARBA00022670"/>
    </source>
</evidence>
<name>A0A9D4N7V8_DREPO</name>
<evidence type="ECO:0000256" key="4">
    <source>
        <dbReference type="ARBA" id="ARBA00022801"/>
    </source>
</evidence>
<evidence type="ECO:0000256" key="3">
    <source>
        <dbReference type="ARBA" id="ARBA00022703"/>
    </source>
</evidence>
<dbReference type="InterPro" id="IPR001309">
    <property type="entry name" value="Pept_C14_p20"/>
</dbReference>
<evidence type="ECO:0000256" key="5">
    <source>
        <dbReference type="RuleBase" id="RU003971"/>
    </source>
</evidence>
<evidence type="ECO:0000259" key="6">
    <source>
        <dbReference type="PROSITE" id="PS50207"/>
    </source>
</evidence>
<keyword evidence="3" id="KW-0053">Apoptosis</keyword>
<keyword evidence="2" id="KW-0645">Protease</keyword>
<evidence type="ECO:0000256" key="1">
    <source>
        <dbReference type="ARBA" id="ARBA00010134"/>
    </source>
</evidence>
<dbReference type="SUPFAM" id="SSF52129">
    <property type="entry name" value="Caspase-like"/>
    <property type="match status" value="1"/>
</dbReference>
<organism evidence="8 9">
    <name type="scientific">Dreissena polymorpha</name>
    <name type="common">Zebra mussel</name>
    <name type="synonym">Mytilus polymorpha</name>
    <dbReference type="NCBI Taxonomy" id="45954"/>
    <lineage>
        <taxon>Eukaryota</taxon>
        <taxon>Metazoa</taxon>
        <taxon>Spiralia</taxon>
        <taxon>Lophotrochozoa</taxon>
        <taxon>Mollusca</taxon>
        <taxon>Bivalvia</taxon>
        <taxon>Autobranchia</taxon>
        <taxon>Heteroconchia</taxon>
        <taxon>Euheterodonta</taxon>
        <taxon>Imparidentia</taxon>
        <taxon>Neoheterodontei</taxon>
        <taxon>Myida</taxon>
        <taxon>Dreissenoidea</taxon>
        <taxon>Dreissenidae</taxon>
        <taxon>Dreissena</taxon>
    </lineage>
</organism>
<dbReference type="PANTHER" id="PTHR47901:SF8">
    <property type="entry name" value="CASPASE-3"/>
    <property type="match status" value="1"/>
</dbReference>
<dbReference type="Pfam" id="PF00656">
    <property type="entry name" value="Peptidase_C14"/>
    <property type="match status" value="1"/>
</dbReference>
<gene>
    <name evidence="8" type="ORF">DPMN_012885</name>
</gene>
<sequence length="295" mass="33303">MAIGGSNKGAAFFMLNVGVPDGTSSIKFPYRHGAKKDQNNISSVFIHQLGFELKNTQKTENFYRNEWDHRYNQGKRACVRGSPCMVCLIKNTDYSNYGYVVFHVSSDGYCDLNDGLKIQCLSDSVEEYITLKEIVDAFSDENCPGLKDKTRILIIQACRYNPRNPTDLSDDAGVNVEMVSTPDFFTGQPEKGITQNNPSRIPSDLDPIDIPTNFLIIYSTTSHRFAKRNTVTGSWFEDELKKVVDAFPVDRPMYFLQVLTETASNVAKRESDPGGKKNVPCYEHRLTNSIIFRKC</sequence>
<keyword evidence="9" id="KW-1185">Reference proteome</keyword>
<feature type="domain" description="Caspase family p20" evidence="7">
    <location>
        <begin position="99"/>
        <end position="159"/>
    </location>
</feature>
<dbReference type="Proteomes" id="UP000828390">
    <property type="component" value="Unassembled WGS sequence"/>
</dbReference>
<feature type="domain" description="Caspase family p10" evidence="6">
    <location>
        <begin position="204"/>
        <end position="294"/>
    </location>
</feature>
<dbReference type="InterPro" id="IPR011600">
    <property type="entry name" value="Pept_C14_caspase"/>
</dbReference>
<evidence type="ECO:0000313" key="9">
    <source>
        <dbReference type="Proteomes" id="UP000828390"/>
    </source>
</evidence>
<dbReference type="InterPro" id="IPR002398">
    <property type="entry name" value="Pept_C14"/>
</dbReference>
<comment type="caution">
    <text evidence="8">The sequence shown here is derived from an EMBL/GenBank/DDBJ whole genome shotgun (WGS) entry which is preliminary data.</text>
</comment>
<dbReference type="PANTHER" id="PTHR47901">
    <property type="entry name" value="CASPASE RECRUITMENT DOMAIN-CONTAINING PROTEIN 18"/>
    <property type="match status" value="1"/>
</dbReference>
<dbReference type="AlphaFoldDB" id="A0A9D4N7V8"/>
<dbReference type="GO" id="GO:0004197">
    <property type="term" value="F:cysteine-type endopeptidase activity"/>
    <property type="evidence" value="ECO:0007669"/>
    <property type="project" value="InterPro"/>
</dbReference>
<dbReference type="GO" id="GO:0006915">
    <property type="term" value="P:apoptotic process"/>
    <property type="evidence" value="ECO:0007669"/>
    <property type="project" value="UniProtKB-KW"/>
</dbReference>
<dbReference type="Gene3D" id="3.40.50.1460">
    <property type="match status" value="1"/>
</dbReference>